<protein>
    <submittedName>
        <fullName evidence="4">Hsp20/alpha crystallin family protein</fullName>
    </submittedName>
</protein>
<sequence length="146" mass="17220">MTAMNSFKHMHDWRENIDRFFGESFWGEFDSILKPNIPQVNIFRKDYEILCVINIPGIRQIKQIDCSVDGYNLHIKGEIYIKSSGYELVQEEIIQGSFNRTIELPYKCRDDKVSARYEHGLVYIHLYKNVHESNKSTSIKIKEGEK</sequence>
<proteinExistence type="inferred from homology"/>
<gene>
    <name evidence="4" type="ORF">E3U55_13955</name>
</gene>
<name>A0A4Y8IL18_9BACI</name>
<dbReference type="Gene3D" id="2.60.40.790">
    <property type="match status" value="1"/>
</dbReference>
<reference evidence="4 5" key="1">
    <citation type="submission" date="2019-03" db="EMBL/GenBank/DDBJ databases">
        <authorList>
            <person name="He R.-H."/>
        </authorList>
    </citation>
    <scope>NUCLEOTIDE SEQUENCE [LARGE SCALE GENOMIC DNA]</scope>
    <source>
        <strain evidence="5">SH 714</strain>
    </source>
</reference>
<dbReference type="Pfam" id="PF00011">
    <property type="entry name" value="HSP20"/>
    <property type="match status" value="1"/>
</dbReference>
<evidence type="ECO:0000313" key="5">
    <source>
        <dbReference type="Proteomes" id="UP000297975"/>
    </source>
</evidence>
<comment type="similarity">
    <text evidence="1 2">Belongs to the small heat shock protein (HSP20) family.</text>
</comment>
<dbReference type="AlphaFoldDB" id="A0A4Y8IL18"/>
<comment type="caution">
    <text evidence="4">The sequence shown here is derived from an EMBL/GenBank/DDBJ whole genome shotgun (WGS) entry which is preliminary data.</text>
</comment>
<dbReference type="InterPro" id="IPR002068">
    <property type="entry name" value="A-crystallin/Hsp20_dom"/>
</dbReference>
<dbReference type="EMBL" id="SOPW01000017">
    <property type="protein sequence ID" value="TFB14279.1"/>
    <property type="molecule type" value="Genomic_DNA"/>
</dbReference>
<dbReference type="SUPFAM" id="SSF49764">
    <property type="entry name" value="HSP20-like chaperones"/>
    <property type="match status" value="1"/>
</dbReference>
<dbReference type="Proteomes" id="UP000297975">
    <property type="component" value="Unassembled WGS sequence"/>
</dbReference>
<dbReference type="PROSITE" id="PS01031">
    <property type="entry name" value="SHSP"/>
    <property type="match status" value="1"/>
</dbReference>
<dbReference type="CDD" id="cd06464">
    <property type="entry name" value="ACD_sHsps-like"/>
    <property type="match status" value="1"/>
</dbReference>
<feature type="domain" description="SHSP" evidence="3">
    <location>
        <begin position="31"/>
        <end position="144"/>
    </location>
</feature>
<organism evidence="4 5">
    <name type="scientific">Filobacillus milosensis</name>
    <dbReference type="NCBI Taxonomy" id="94137"/>
    <lineage>
        <taxon>Bacteria</taxon>
        <taxon>Bacillati</taxon>
        <taxon>Bacillota</taxon>
        <taxon>Bacilli</taxon>
        <taxon>Bacillales</taxon>
        <taxon>Bacillaceae</taxon>
        <taxon>Filobacillus</taxon>
    </lineage>
</organism>
<evidence type="ECO:0000256" key="2">
    <source>
        <dbReference type="RuleBase" id="RU003616"/>
    </source>
</evidence>
<dbReference type="InterPro" id="IPR008978">
    <property type="entry name" value="HSP20-like_chaperone"/>
</dbReference>
<evidence type="ECO:0000256" key="1">
    <source>
        <dbReference type="PROSITE-ProRule" id="PRU00285"/>
    </source>
</evidence>
<evidence type="ECO:0000259" key="3">
    <source>
        <dbReference type="PROSITE" id="PS01031"/>
    </source>
</evidence>
<accession>A0A4Y8IL18</accession>
<keyword evidence="5" id="KW-1185">Reference proteome</keyword>
<evidence type="ECO:0000313" key="4">
    <source>
        <dbReference type="EMBL" id="TFB14279.1"/>
    </source>
</evidence>